<organism evidence="1 2">
    <name type="scientific">Ruminococcus flavefaciens</name>
    <dbReference type="NCBI Taxonomy" id="1265"/>
    <lineage>
        <taxon>Bacteria</taxon>
        <taxon>Bacillati</taxon>
        <taxon>Bacillota</taxon>
        <taxon>Clostridia</taxon>
        <taxon>Eubacteriales</taxon>
        <taxon>Oscillospiraceae</taxon>
        <taxon>Ruminococcus</taxon>
    </lineage>
</organism>
<dbReference type="OrthoDB" id="1825624at2"/>
<protein>
    <submittedName>
        <fullName evidence="1">Uncharacterized protein</fullName>
    </submittedName>
</protein>
<dbReference type="RefSeq" id="WP_109726680.1">
    <property type="nucleotide sequence ID" value="NZ_QGDI01000007.1"/>
</dbReference>
<gene>
    <name evidence="1" type="ORF">IE37_01913</name>
</gene>
<name>A0A315XY61_RUMFL</name>
<dbReference type="Proteomes" id="UP000245720">
    <property type="component" value="Unassembled WGS sequence"/>
</dbReference>
<proteinExistence type="predicted"/>
<dbReference type="EMBL" id="QGDI01000007">
    <property type="protein sequence ID" value="PWJ12223.1"/>
    <property type="molecule type" value="Genomic_DNA"/>
</dbReference>
<dbReference type="Pfam" id="PF19888">
    <property type="entry name" value="DUF6361"/>
    <property type="match status" value="1"/>
</dbReference>
<reference evidence="1 2" key="1">
    <citation type="submission" date="2018-05" db="EMBL/GenBank/DDBJ databases">
        <title>The Hungate 1000. A catalogue of reference genomes from the rumen microbiome.</title>
        <authorList>
            <person name="Kelly W."/>
        </authorList>
    </citation>
    <scope>NUCLEOTIDE SEQUENCE [LARGE SCALE GENOMIC DNA]</scope>
    <source>
        <strain evidence="1 2">SAb67</strain>
    </source>
</reference>
<evidence type="ECO:0000313" key="2">
    <source>
        <dbReference type="Proteomes" id="UP000245720"/>
    </source>
</evidence>
<dbReference type="AlphaFoldDB" id="A0A315XY61"/>
<accession>A0A315XY61</accession>
<comment type="caution">
    <text evidence="1">The sequence shown here is derived from an EMBL/GenBank/DDBJ whole genome shotgun (WGS) entry which is preliminary data.</text>
</comment>
<sequence>MQLGWIDFSNTDRSKVLSILDLLVPQGTLDELGISPIRDGFANIFFPGTSTIQTRAKYFFIVPYAMRKLEKNGNLNNSAFKKELEESEKQCGYKFLENNANEEGVIGKRSLNAGHWVKRSPSDIYWAGLRRYGIFTGGKMSRDEYISATSHQRLSKNFIRSLGNANDISDDKDHDDDHPDDLSYNSFWNIPTYKEKCFDTLSMELTQDESTFLKQQIIKSCPDSMIGYILNHDIKEFVALDSFFDIDSIISSFPTSMQDDYYLAAKFSEFVYVARVLFNIIIDEHNSDAFNELELLSPNLSDIAEVDLEAIYKLLKIQDISLVSFLNTLKAYMHHSNTEKMKELIIKREVSLKGDNRAKTTHPGELEQGWYGGGYLDYRFYIARRIIKDIFDGEVTANA</sequence>
<dbReference type="InterPro" id="IPR045941">
    <property type="entry name" value="DUF6361"/>
</dbReference>
<evidence type="ECO:0000313" key="1">
    <source>
        <dbReference type="EMBL" id="PWJ12223.1"/>
    </source>
</evidence>